<dbReference type="InterPro" id="IPR020825">
    <property type="entry name" value="Phe-tRNA_synthase-like_B3/B4"/>
</dbReference>
<keyword evidence="5 12" id="KW-0436">Ligase</keyword>
<feature type="binding site" evidence="12">
    <location>
        <position position="357"/>
    </location>
    <ligand>
        <name>Mg(2+)</name>
        <dbReference type="ChEBI" id="CHEBI:18420"/>
        <note>shared with alpha subunit</note>
    </ligand>
</feature>
<dbReference type="SMART" id="SM00873">
    <property type="entry name" value="B3_4"/>
    <property type="match status" value="1"/>
</dbReference>
<dbReference type="GO" id="GO:0004826">
    <property type="term" value="F:phenylalanine-tRNA ligase activity"/>
    <property type="evidence" value="ECO:0007669"/>
    <property type="project" value="UniProtKB-UniRule"/>
</dbReference>
<dbReference type="InterPro" id="IPR022918">
    <property type="entry name" value="Phe_tRNA_ligase_beta2_arc"/>
</dbReference>
<keyword evidence="9 12" id="KW-0460">Magnesium</keyword>
<evidence type="ECO:0000256" key="9">
    <source>
        <dbReference type="ARBA" id="ARBA00022842"/>
    </source>
</evidence>
<name>A0A3P3XLV2_9SPIR</name>
<dbReference type="HAMAP" id="MF_00284">
    <property type="entry name" value="Phe_tRNA_synth_beta2"/>
    <property type="match status" value="1"/>
</dbReference>
<evidence type="ECO:0000256" key="5">
    <source>
        <dbReference type="ARBA" id="ARBA00022598"/>
    </source>
</evidence>
<dbReference type="InterPro" id="IPR005147">
    <property type="entry name" value="tRNA_synthase_B5-dom"/>
</dbReference>
<accession>A0A3P3XLV2</accession>
<comment type="subcellular location">
    <subcellularLocation>
        <location evidence="2 12">Cytoplasm</location>
    </subcellularLocation>
</comment>
<reference evidence="14" key="1">
    <citation type="submission" date="2017-02" db="EMBL/GenBank/DDBJ databases">
        <authorList>
            <person name="Regsiter A."/>
            <person name="William W."/>
        </authorList>
    </citation>
    <scope>NUCLEOTIDE SEQUENCE</scope>
    <source>
        <strain evidence="14">Bib</strain>
    </source>
</reference>
<comment type="cofactor">
    <cofactor evidence="1 12">
        <name>Mg(2+)</name>
        <dbReference type="ChEBI" id="CHEBI:18420"/>
    </cofactor>
</comment>
<sequence length="572" mass="64041">MPKIEVNEELFFRLAGKTWSDKEAFEQDLTVAKAELDEWDTSLPADSERTIKIELNDTNRPDLWSTAGLARQLRIYRTNNIPSYPFFASQKKKIAAPYRVVVERSVKEVRPWLAGFVAKGPAISDALLRDMIQTQEKLAWNFGRKRKGVSIGIYRISLIEWPVRYFGVDPHKVSFVPLQETRRMTLNQILEEHPKGIEYASILKGKPIHPLLTDSKGRVLSYPPIINSADLGAVQVGDTEVFIEVTGSDYPSVALSSSIMACDLADMGFEIKNVQVDYEYDTPFGSSIVFPYYFQGEISVSIEEANKLLGSGLDVAQAIDALTRMGLCAYSEDGRTIRVAPPEYRNDFLHPVDIVEDIMIGHGLENFPPERPRDFTIGRLTPIERFSRKAKSIMVGLGYQEMIYNYLGSGKDYAEKMQIPASALVKIANPMTENYEYVRNSPLPGLLQTESVSSKASYPHRTFEVGKVALKDVDANYGIVTRQYIGFLTSHAQADYNEIASHVAALMYFLGKEYTVREASDPRFVPGRQVEVLAGGKRAGVFGEVHPAVLEAFGIMMPCAASELDLDMLIEE</sequence>
<evidence type="ECO:0000256" key="7">
    <source>
        <dbReference type="ARBA" id="ARBA00022741"/>
    </source>
</evidence>
<keyword evidence="11 12" id="KW-0030">Aminoacyl-tRNA synthetase</keyword>
<evidence type="ECO:0000256" key="1">
    <source>
        <dbReference type="ARBA" id="ARBA00001946"/>
    </source>
</evidence>
<feature type="binding site" evidence="12">
    <location>
        <position position="356"/>
    </location>
    <ligand>
        <name>Mg(2+)</name>
        <dbReference type="ChEBI" id="CHEBI:18420"/>
        <note>shared with alpha subunit</note>
    </ligand>
</feature>
<dbReference type="Pfam" id="PF03484">
    <property type="entry name" value="B5"/>
    <property type="match status" value="1"/>
</dbReference>
<dbReference type="PANTHER" id="PTHR10947">
    <property type="entry name" value="PHENYLALANYL-TRNA SYNTHETASE BETA CHAIN AND LEUCINE-RICH REPEAT-CONTAINING PROTEIN 47"/>
    <property type="match status" value="1"/>
</dbReference>
<evidence type="ECO:0000256" key="4">
    <source>
        <dbReference type="ARBA" id="ARBA00022490"/>
    </source>
</evidence>
<feature type="binding site" evidence="12">
    <location>
        <position position="353"/>
    </location>
    <ligand>
        <name>Mg(2+)</name>
        <dbReference type="ChEBI" id="CHEBI:18420"/>
        <note>shared with alpha subunit</note>
    </ligand>
</feature>
<comment type="similarity">
    <text evidence="3 12">Belongs to the phenylalanyl-tRNA synthetase beta subunit family. Type 2 subfamily.</text>
</comment>
<dbReference type="SMART" id="SM00874">
    <property type="entry name" value="B5"/>
    <property type="match status" value="1"/>
</dbReference>
<keyword evidence="4 12" id="KW-0963">Cytoplasm</keyword>
<dbReference type="EMBL" id="FWDM01000041">
    <property type="protein sequence ID" value="SLM15895.1"/>
    <property type="molecule type" value="Genomic_DNA"/>
</dbReference>
<comment type="catalytic activity">
    <reaction evidence="12">
        <text>tRNA(Phe) + L-phenylalanine + ATP = L-phenylalanyl-tRNA(Phe) + AMP + diphosphate + H(+)</text>
        <dbReference type="Rhea" id="RHEA:19413"/>
        <dbReference type="Rhea" id="RHEA-COMP:9668"/>
        <dbReference type="Rhea" id="RHEA-COMP:9699"/>
        <dbReference type="ChEBI" id="CHEBI:15378"/>
        <dbReference type="ChEBI" id="CHEBI:30616"/>
        <dbReference type="ChEBI" id="CHEBI:33019"/>
        <dbReference type="ChEBI" id="CHEBI:58095"/>
        <dbReference type="ChEBI" id="CHEBI:78442"/>
        <dbReference type="ChEBI" id="CHEBI:78531"/>
        <dbReference type="ChEBI" id="CHEBI:456215"/>
        <dbReference type="EC" id="6.1.1.20"/>
    </reaction>
</comment>
<evidence type="ECO:0000256" key="3">
    <source>
        <dbReference type="ARBA" id="ARBA00007438"/>
    </source>
</evidence>
<dbReference type="NCBIfam" id="TIGR00471">
    <property type="entry name" value="pheT_arch"/>
    <property type="match status" value="1"/>
</dbReference>
<evidence type="ECO:0000256" key="12">
    <source>
        <dbReference type="HAMAP-Rule" id="MF_00284"/>
    </source>
</evidence>
<dbReference type="GO" id="GO:0005524">
    <property type="term" value="F:ATP binding"/>
    <property type="evidence" value="ECO:0007669"/>
    <property type="project" value="UniProtKB-UniRule"/>
</dbReference>
<dbReference type="GO" id="GO:0009328">
    <property type="term" value="C:phenylalanine-tRNA ligase complex"/>
    <property type="evidence" value="ECO:0007669"/>
    <property type="project" value="TreeGrafter"/>
</dbReference>
<dbReference type="InterPro" id="IPR041616">
    <property type="entry name" value="PheRS_beta_core"/>
</dbReference>
<evidence type="ECO:0000259" key="13">
    <source>
        <dbReference type="PROSITE" id="PS51483"/>
    </source>
</evidence>
<dbReference type="GO" id="GO:0000287">
    <property type="term" value="F:magnesium ion binding"/>
    <property type="evidence" value="ECO:0007669"/>
    <property type="project" value="InterPro"/>
</dbReference>
<feature type="binding site" evidence="12">
    <location>
        <position position="347"/>
    </location>
    <ligand>
        <name>Mg(2+)</name>
        <dbReference type="ChEBI" id="CHEBI:18420"/>
        <note>shared with alpha subunit</note>
    </ligand>
</feature>
<dbReference type="GO" id="GO:0003723">
    <property type="term" value="F:RNA binding"/>
    <property type="evidence" value="ECO:0007669"/>
    <property type="project" value="InterPro"/>
</dbReference>
<organism evidence="14">
    <name type="scientific">uncultured spirochete</name>
    <dbReference type="NCBI Taxonomy" id="156406"/>
    <lineage>
        <taxon>Bacteria</taxon>
        <taxon>Pseudomonadati</taxon>
        <taxon>Spirochaetota</taxon>
        <taxon>Spirochaetia</taxon>
        <taxon>Spirochaetales</taxon>
        <taxon>environmental samples</taxon>
    </lineage>
</organism>
<dbReference type="InterPro" id="IPR045060">
    <property type="entry name" value="Phe-tRNA-ligase_IIc_bsu"/>
</dbReference>
<evidence type="ECO:0000256" key="8">
    <source>
        <dbReference type="ARBA" id="ARBA00022840"/>
    </source>
</evidence>
<dbReference type="PROSITE" id="PS51483">
    <property type="entry name" value="B5"/>
    <property type="match status" value="1"/>
</dbReference>
<feature type="domain" description="B5" evidence="13">
    <location>
        <begin position="293"/>
        <end position="369"/>
    </location>
</feature>
<dbReference type="EC" id="6.1.1.20" evidence="12"/>
<evidence type="ECO:0000256" key="11">
    <source>
        <dbReference type="ARBA" id="ARBA00023146"/>
    </source>
</evidence>
<evidence type="ECO:0000256" key="6">
    <source>
        <dbReference type="ARBA" id="ARBA00022723"/>
    </source>
</evidence>
<dbReference type="Gene3D" id="3.30.56.10">
    <property type="match status" value="2"/>
</dbReference>
<dbReference type="InterPro" id="IPR005146">
    <property type="entry name" value="B3/B4_tRNA-bd"/>
</dbReference>
<dbReference type="SUPFAM" id="SSF55681">
    <property type="entry name" value="Class II aaRS and biotin synthetases"/>
    <property type="match status" value="1"/>
</dbReference>
<dbReference type="GO" id="GO:0006432">
    <property type="term" value="P:phenylalanyl-tRNA aminoacylation"/>
    <property type="evidence" value="ECO:0007669"/>
    <property type="project" value="UniProtKB-UniRule"/>
</dbReference>
<evidence type="ECO:0000313" key="14">
    <source>
        <dbReference type="EMBL" id="SLM15895.1"/>
    </source>
</evidence>
<gene>
    <name evidence="12 14" type="primary">pheT</name>
    <name evidence="14" type="ORF">SPIROBIBN47_90009</name>
</gene>
<dbReference type="AlphaFoldDB" id="A0A3P3XLV2"/>
<keyword evidence="6 12" id="KW-0479">Metal-binding</keyword>
<keyword evidence="10 12" id="KW-0648">Protein biosynthesis</keyword>
<dbReference type="Pfam" id="PF17759">
    <property type="entry name" value="tRNA_synthFbeta"/>
    <property type="match status" value="1"/>
</dbReference>
<dbReference type="Gene3D" id="3.50.40.10">
    <property type="entry name" value="Phenylalanyl-trna Synthetase, Chain B, domain 3"/>
    <property type="match status" value="1"/>
</dbReference>
<dbReference type="Gene3D" id="3.30.930.10">
    <property type="entry name" value="Bira Bifunctional Protein, Domain 2"/>
    <property type="match status" value="1"/>
</dbReference>
<dbReference type="InterPro" id="IPR004531">
    <property type="entry name" value="Phe-tRNA-synth_IIc_bsu_arc_euk"/>
</dbReference>
<dbReference type="InterPro" id="IPR009061">
    <property type="entry name" value="DNA-bd_dom_put_sf"/>
</dbReference>
<dbReference type="InterPro" id="IPR045864">
    <property type="entry name" value="aa-tRNA-synth_II/BPL/LPL"/>
</dbReference>
<proteinExistence type="inferred from homology"/>
<dbReference type="PANTHER" id="PTHR10947:SF0">
    <property type="entry name" value="PHENYLALANINE--TRNA LIGASE BETA SUBUNIT"/>
    <property type="match status" value="1"/>
</dbReference>
<protein>
    <recommendedName>
        <fullName evidence="12">Phenylalanine--tRNA ligase beta subunit</fullName>
        <ecNumber evidence="12">6.1.1.20</ecNumber>
    </recommendedName>
    <alternativeName>
        <fullName evidence="12">Phenylalanyl-tRNA synthetase beta subunit</fullName>
        <shortName evidence="12">PheRS</shortName>
    </alternativeName>
</protein>
<keyword evidence="8 12" id="KW-0067">ATP-binding</keyword>
<dbReference type="CDD" id="cd00769">
    <property type="entry name" value="PheRS_beta_core"/>
    <property type="match status" value="1"/>
</dbReference>
<comment type="subunit">
    <text evidence="12">Tetramer of two alpha and two beta subunits.</text>
</comment>
<keyword evidence="7 12" id="KW-0547">Nucleotide-binding</keyword>
<evidence type="ECO:0000256" key="2">
    <source>
        <dbReference type="ARBA" id="ARBA00004496"/>
    </source>
</evidence>
<evidence type="ECO:0000256" key="10">
    <source>
        <dbReference type="ARBA" id="ARBA00022917"/>
    </source>
</evidence>
<dbReference type="SUPFAM" id="SSF46955">
    <property type="entry name" value="Putative DNA-binding domain"/>
    <property type="match status" value="1"/>
</dbReference>